<dbReference type="AlphaFoldDB" id="W6MPS2"/>
<sequence length="106" mass="11766">MGFSRTNPNAPRKLQSQLSYPKEPPRYASKIGNIVPVSQPRGSRARHRKKILGLIFSPLSGPRLIEPSPLNKFVDYCVHCILRLKFIKGSNAPCTRASGPRCPNLA</sequence>
<evidence type="ECO:0000313" key="2">
    <source>
        <dbReference type="EMBL" id="CDK28646.1"/>
    </source>
</evidence>
<gene>
    <name evidence="2" type="ORF">KUCA_T00004630001</name>
</gene>
<accession>W6MPS2</accession>
<dbReference type="GeneID" id="34522024"/>
<keyword evidence="3" id="KW-1185">Reference proteome</keyword>
<proteinExistence type="predicted"/>
<name>W6MPS2_9ASCO</name>
<evidence type="ECO:0000313" key="3">
    <source>
        <dbReference type="Proteomes" id="UP000019384"/>
    </source>
</evidence>
<dbReference type="HOGENOM" id="CLU_2223670_0_0_1"/>
<evidence type="ECO:0000256" key="1">
    <source>
        <dbReference type="SAM" id="MobiDB-lite"/>
    </source>
</evidence>
<dbReference type="RefSeq" id="XP_022460636.1">
    <property type="nucleotide sequence ID" value="XM_022601384.1"/>
</dbReference>
<reference evidence="2" key="2">
    <citation type="submission" date="2014-02" db="EMBL/GenBank/DDBJ databases">
        <title>Complete DNA sequence of /Kuraishia capsulata/ illustrates novel genomic features among budding yeasts (/Saccharomycotina/).</title>
        <authorList>
            <person name="Morales L."/>
            <person name="Noel B."/>
            <person name="Porcel B."/>
            <person name="Marcet-Houben M."/>
            <person name="Hullo M-F."/>
            <person name="Sacerdot C."/>
            <person name="Tekaia F."/>
            <person name="Leh-Louis V."/>
            <person name="Despons L."/>
            <person name="Khanna V."/>
            <person name="Aury J-M."/>
            <person name="Barbe V."/>
            <person name="Couloux A."/>
            <person name="Labadie K."/>
            <person name="Pelletier E."/>
            <person name="Souciet J-L."/>
            <person name="Boekhout T."/>
            <person name="Gabaldon T."/>
            <person name="Wincker P."/>
            <person name="Dujon B."/>
        </authorList>
    </citation>
    <scope>NUCLEOTIDE SEQUENCE</scope>
    <source>
        <strain evidence="2">CBS 1993</strain>
    </source>
</reference>
<feature type="compositionally biased region" description="Polar residues" evidence="1">
    <location>
        <begin position="1"/>
        <end position="19"/>
    </location>
</feature>
<dbReference type="Proteomes" id="UP000019384">
    <property type="component" value="Unassembled WGS sequence"/>
</dbReference>
<organism evidence="2 3">
    <name type="scientific">Kuraishia capsulata CBS 1993</name>
    <dbReference type="NCBI Taxonomy" id="1382522"/>
    <lineage>
        <taxon>Eukaryota</taxon>
        <taxon>Fungi</taxon>
        <taxon>Dikarya</taxon>
        <taxon>Ascomycota</taxon>
        <taxon>Saccharomycotina</taxon>
        <taxon>Pichiomycetes</taxon>
        <taxon>Pichiales</taxon>
        <taxon>Pichiaceae</taxon>
        <taxon>Kuraishia</taxon>
    </lineage>
</organism>
<feature type="region of interest" description="Disordered" evidence="1">
    <location>
        <begin position="1"/>
        <end position="27"/>
    </location>
</feature>
<dbReference type="EMBL" id="HG793129">
    <property type="protein sequence ID" value="CDK28646.1"/>
    <property type="molecule type" value="Genomic_DNA"/>
</dbReference>
<reference evidence="2" key="1">
    <citation type="submission" date="2013-12" db="EMBL/GenBank/DDBJ databases">
        <authorList>
            <person name="Genoscope - CEA"/>
        </authorList>
    </citation>
    <scope>NUCLEOTIDE SEQUENCE</scope>
    <source>
        <strain evidence="2">CBS 1993</strain>
    </source>
</reference>
<protein>
    <submittedName>
        <fullName evidence="2">Uncharacterized protein</fullName>
    </submittedName>
</protein>